<feature type="region of interest" description="Disordered" evidence="1">
    <location>
        <begin position="36"/>
        <end position="58"/>
    </location>
</feature>
<dbReference type="Proteomes" id="UP000887565">
    <property type="component" value="Unplaced"/>
</dbReference>
<sequence>MEMVKMMLRNYSKLMEKKQQRRVQERNLWDHKLRDSTKSKGKSMVASQTHGTASSMSQIPSNMIMMQLTSKATALQLTVAILRTS</sequence>
<dbReference type="AlphaFoldDB" id="A0A915KQL9"/>
<proteinExistence type="predicted"/>
<protein>
    <submittedName>
        <fullName evidence="3">Uncharacterized protein</fullName>
    </submittedName>
</protein>
<name>A0A915KQL9_ROMCU</name>
<accession>A0A915KQL9</accession>
<evidence type="ECO:0000313" key="2">
    <source>
        <dbReference type="Proteomes" id="UP000887565"/>
    </source>
</evidence>
<evidence type="ECO:0000256" key="1">
    <source>
        <dbReference type="SAM" id="MobiDB-lite"/>
    </source>
</evidence>
<feature type="compositionally biased region" description="Polar residues" evidence="1">
    <location>
        <begin position="45"/>
        <end position="58"/>
    </location>
</feature>
<keyword evidence="2" id="KW-1185">Reference proteome</keyword>
<dbReference type="WBParaSite" id="nRc.2.0.1.t40375-RA">
    <property type="protein sequence ID" value="nRc.2.0.1.t40375-RA"/>
    <property type="gene ID" value="nRc.2.0.1.g40375"/>
</dbReference>
<evidence type="ECO:0000313" key="3">
    <source>
        <dbReference type="WBParaSite" id="nRc.2.0.1.t40375-RA"/>
    </source>
</evidence>
<reference evidence="3" key="1">
    <citation type="submission" date="2022-11" db="UniProtKB">
        <authorList>
            <consortium name="WormBaseParasite"/>
        </authorList>
    </citation>
    <scope>IDENTIFICATION</scope>
</reference>
<organism evidence="2 3">
    <name type="scientific">Romanomermis culicivorax</name>
    <name type="common">Nematode worm</name>
    <dbReference type="NCBI Taxonomy" id="13658"/>
    <lineage>
        <taxon>Eukaryota</taxon>
        <taxon>Metazoa</taxon>
        <taxon>Ecdysozoa</taxon>
        <taxon>Nematoda</taxon>
        <taxon>Enoplea</taxon>
        <taxon>Dorylaimia</taxon>
        <taxon>Mermithida</taxon>
        <taxon>Mermithoidea</taxon>
        <taxon>Mermithidae</taxon>
        <taxon>Romanomermis</taxon>
    </lineage>
</organism>